<dbReference type="EMBL" id="MU827343">
    <property type="protein sequence ID" value="KAJ7352977.1"/>
    <property type="molecule type" value="Genomic_DNA"/>
</dbReference>
<accession>A0A9W9YJA0</accession>
<protein>
    <submittedName>
        <fullName evidence="1">Chondroitin 6-sulfotransferase</fullName>
    </submittedName>
</protein>
<reference evidence="1" key="1">
    <citation type="submission" date="2023-01" db="EMBL/GenBank/DDBJ databases">
        <title>Genome assembly of the deep-sea coral Lophelia pertusa.</title>
        <authorList>
            <person name="Herrera S."/>
            <person name="Cordes E."/>
        </authorList>
    </citation>
    <scope>NUCLEOTIDE SEQUENCE</scope>
    <source>
        <strain evidence="1">USNM1676648</strain>
        <tissue evidence="1">Polyp</tissue>
    </source>
</reference>
<dbReference type="PANTHER" id="PTHR10704:SF44">
    <property type="entry name" value="LD35051P-RELATED"/>
    <property type="match status" value="1"/>
</dbReference>
<dbReference type="OrthoDB" id="6138663at2759"/>
<dbReference type="Gene3D" id="3.40.50.300">
    <property type="entry name" value="P-loop containing nucleotide triphosphate hydrolases"/>
    <property type="match status" value="1"/>
</dbReference>
<dbReference type="GO" id="GO:0001517">
    <property type="term" value="F:N-acetylglucosamine 6-O-sulfotransferase activity"/>
    <property type="evidence" value="ECO:0007669"/>
    <property type="project" value="TreeGrafter"/>
</dbReference>
<dbReference type="PANTHER" id="PTHR10704">
    <property type="entry name" value="CARBOHYDRATE SULFOTRANSFERASE"/>
    <property type="match status" value="1"/>
</dbReference>
<dbReference type="Proteomes" id="UP001163046">
    <property type="component" value="Unassembled WGS sequence"/>
</dbReference>
<organism evidence="1 2">
    <name type="scientific">Desmophyllum pertusum</name>
    <dbReference type="NCBI Taxonomy" id="174260"/>
    <lineage>
        <taxon>Eukaryota</taxon>
        <taxon>Metazoa</taxon>
        <taxon>Cnidaria</taxon>
        <taxon>Anthozoa</taxon>
        <taxon>Hexacorallia</taxon>
        <taxon>Scleractinia</taxon>
        <taxon>Caryophylliina</taxon>
        <taxon>Caryophylliidae</taxon>
        <taxon>Desmophyllum</taxon>
    </lineage>
</organism>
<keyword evidence="2" id="KW-1185">Reference proteome</keyword>
<gene>
    <name evidence="1" type="primary">CHST3_3</name>
    <name evidence="1" type="ORF">OS493_032916</name>
</gene>
<dbReference type="AlphaFoldDB" id="A0A9W9YJA0"/>
<dbReference type="InterPro" id="IPR027417">
    <property type="entry name" value="P-loop_NTPase"/>
</dbReference>
<dbReference type="InterPro" id="IPR051135">
    <property type="entry name" value="Gal/GlcNAc/GalNAc_ST"/>
</dbReference>
<sequence>MSDFPFTKHSPKKTRTSSSSTGKKISAFVLILAQPRTGSSYLGQLFNQHPDLFYLYEPLQPFSMFKQLKYVTRTDYTTLVASFLRNASKCHFNGFQDYFSFISHPGLSSPHFRLSSKSLSSPPLCESEAHSFDDHSEFLRKCPSLDAEVVSLVCASKKFIASESFDSAFARRELENFDRIFSFPQNSV</sequence>
<evidence type="ECO:0000313" key="1">
    <source>
        <dbReference type="EMBL" id="KAJ7352977.1"/>
    </source>
</evidence>
<dbReference type="GO" id="GO:0006790">
    <property type="term" value="P:sulfur compound metabolic process"/>
    <property type="evidence" value="ECO:0007669"/>
    <property type="project" value="TreeGrafter"/>
</dbReference>
<dbReference type="SUPFAM" id="SSF52540">
    <property type="entry name" value="P-loop containing nucleoside triphosphate hydrolases"/>
    <property type="match status" value="1"/>
</dbReference>
<dbReference type="GO" id="GO:0006044">
    <property type="term" value="P:N-acetylglucosamine metabolic process"/>
    <property type="evidence" value="ECO:0007669"/>
    <property type="project" value="TreeGrafter"/>
</dbReference>
<comment type="caution">
    <text evidence="1">The sequence shown here is derived from an EMBL/GenBank/DDBJ whole genome shotgun (WGS) entry which is preliminary data.</text>
</comment>
<proteinExistence type="predicted"/>
<name>A0A9W9YJA0_9CNID</name>
<evidence type="ECO:0000313" key="2">
    <source>
        <dbReference type="Proteomes" id="UP001163046"/>
    </source>
</evidence>